<evidence type="ECO:0000313" key="3">
    <source>
        <dbReference type="EMBL" id="QGL46079.1"/>
    </source>
</evidence>
<keyword evidence="1" id="KW-1133">Transmembrane helix</keyword>
<evidence type="ECO:0000256" key="1">
    <source>
        <dbReference type="SAM" id="Phobius"/>
    </source>
</evidence>
<evidence type="ECO:0000313" key="2">
    <source>
        <dbReference type="EMBL" id="NES31742.1"/>
    </source>
</evidence>
<sequence length="65" mass="7075">MGLSILEPVLAAGPWALIVIALVYALPRLIVALVALFKIPPDRLPAVLKALGELFRIGSWFRRAP</sequence>
<dbReference type="AlphaFoldDB" id="A0AAJ3DMA5"/>
<keyword evidence="1" id="KW-0472">Membrane</keyword>
<dbReference type="Proteomes" id="UP000477779">
    <property type="component" value="Unassembled WGS sequence"/>
</dbReference>
<reference evidence="3 4" key="1">
    <citation type="submission" date="2019-10" db="EMBL/GenBank/DDBJ databases">
        <title>Genome Sequence of Micromonospora terminaliae DSM 101760.</title>
        <authorList>
            <person name="Guo L."/>
        </authorList>
    </citation>
    <scope>NUCLEOTIDE SEQUENCE [LARGE SCALE GENOMIC DNA]</scope>
    <source>
        <strain evidence="3 4">DSM 101760</strain>
    </source>
</reference>
<dbReference type="RefSeq" id="WP_154225453.1">
    <property type="nucleotide sequence ID" value="NZ_CP045309.1"/>
</dbReference>
<dbReference type="EMBL" id="JAAHBZ010000020">
    <property type="protein sequence ID" value="NES31742.1"/>
    <property type="molecule type" value="Genomic_DNA"/>
</dbReference>
<name>A0AAJ3DMA5_9ACTN</name>
<keyword evidence="1" id="KW-0812">Transmembrane</keyword>
<keyword evidence="4" id="KW-1185">Reference proteome</keyword>
<protein>
    <submittedName>
        <fullName evidence="2">Uncharacterized protein</fullName>
    </submittedName>
</protein>
<evidence type="ECO:0000313" key="4">
    <source>
        <dbReference type="Proteomes" id="UP000402241"/>
    </source>
</evidence>
<feature type="transmembrane region" description="Helical" evidence="1">
    <location>
        <begin position="12"/>
        <end position="37"/>
    </location>
</feature>
<dbReference type="Proteomes" id="UP000402241">
    <property type="component" value="Chromosome"/>
</dbReference>
<reference evidence="2 5" key="2">
    <citation type="submission" date="2020-02" db="EMBL/GenBank/DDBJ databases">
        <title>WGS of Micromonospora spp. isolated from hot spring.</title>
        <authorList>
            <person name="Thawai C."/>
        </authorList>
    </citation>
    <scope>NUCLEOTIDE SEQUENCE [LARGE SCALE GENOMIC DNA]</scope>
    <source>
        <strain evidence="2 5">TMS7</strain>
    </source>
</reference>
<evidence type="ECO:0000313" key="5">
    <source>
        <dbReference type="Proteomes" id="UP000477779"/>
    </source>
</evidence>
<gene>
    <name evidence="2" type="ORF">G3561_29825</name>
    <name evidence="3" type="ORF">GCE86_02845</name>
</gene>
<dbReference type="EMBL" id="CP045309">
    <property type="protein sequence ID" value="QGL46079.1"/>
    <property type="molecule type" value="Genomic_DNA"/>
</dbReference>
<organism evidence="2 5">
    <name type="scientific">Micromonospora terminaliae</name>
    <dbReference type="NCBI Taxonomy" id="1914461"/>
    <lineage>
        <taxon>Bacteria</taxon>
        <taxon>Bacillati</taxon>
        <taxon>Actinomycetota</taxon>
        <taxon>Actinomycetes</taxon>
        <taxon>Micromonosporales</taxon>
        <taxon>Micromonosporaceae</taxon>
        <taxon>Micromonospora</taxon>
    </lineage>
</organism>
<proteinExistence type="predicted"/>
<accession>A0AAJ3DMA5</accession>